<dbReference type="InParanoid" id="A0A5J5EIU6"/>
<evidence type="ECO:0000313" key="1">
    <source>
        <dbReference type="EMBL" id="KAA8894949.1"/>
    </source>
</evidence>
<sequence>MMDVVMRNVLLMGPPNIRAIAASTCSASNAPDAPVATAPVATVASSSDASVVSNVSEMPDLPTGADTIQATMTLMAPTARTPIRVFEATATPPSQPVPDTAKQHQLYISNIDSRPEERTGNGRLLTLLARIGDRIQDTTWWEPTEVHHKHPRSCRLPAPAVVT</sequence>
<comment type="caution">
    <text evidence="1">The sequence shown here is derived from an EMBL/GenBank/DDBJ whole genome shotgun (WGS) entry which is preliminary data.</text>
</comment>
<reference evidence="1 2" key="1">
    <citation type="submission" date="2019-09" db="EMBL/GenBank/DDBJ databases">
        <title>Draft genome of the ectomycorrhizal ascomycete Sphaerosporella brunnea.</title>
        <authorList>
            <consortium name="DOE Joint Genome Institute"/>
            <person name="Benucci G.M."/>
            <person name="Marozzi G."/>
            <person name="Antonielli L."/>
            <person name="Sanchez S."/>
            <person name="Marco P."/>
            <person name="Wang X."/>
            <person name="Falini L.B."/>
            <person name="Barry K."/>
            <person name="Haridas S."/>
            <person name="Lipzen A."/>
            <person name="Labutti K."/>
            <person name="Grigoriev I.V."/>
            <person name="Murat C."/>
            <person name="Martin F."/>
            <person name="Albertini E."/>
            <person name="Donnini D."/>
            <person name="Bonito G."/>
        </authorList>
    </citation>
    <scope>NUCLEOTIDE SEQUENCE [LARGE SCALE GENOMIC DNA]</scope>
    <source>
        <strain evidence="1 2">Sb_GMNB300</strain>
    </source>
</reference>
<gene>
    <name evidence="1" type="ORF">FN846DRAFT_971832</name>
</gene>
<organism evidence="1 2">
    <name type="scientific">Sphaerosporella brunnea</name>
    <dbReference type="NCBI Taxonomy" id="1250544"/>
    <lineage>
        <taxon>Eukaryota</taxon>
        <taxon>Fungi</taxon>
        <taxon>Dikarya</taxon>
        <taxon>Ascomycota</taxon>
        <taxon>Pezizomycotina</taxon>
        <taxon>Pezizomycetes</taxon>
        <taxon>Pezizales</taxon>
        <taxon>Pyronemataceae</taxon>
        <taxon>Sphaerosporella</taxon>
    </lineage>
</organism>
<dbReference type="EMBL" id="VXIS01000299">
    <property type="protein sequence ID" value="KAA8894949.1"/>
    <property type="molecule type" value="Genomic_DNA"/>
</dbReference>
<protein>
    <submittedName>
        <fullName evidence="1">Uncharacterized protein</fullName>
    </submittedName>
</protein>
<proteinExistence type="predicted"/>
<keyword evidence="2" id="KW-1185">Reference proteome</keyword>
<evidence type="ECO:0000313" key="2">
    <source>
        <dbReference type="Proteomes" id="UP000326924"/>
    </source>
</evidence>
<accession>A0A5J5EIU6</accession>
<dbReference type="Proteomes" id="UP000326924">
    <property type="component" value="Unassembled WGS sequence"/>
</dbReference>
<name>A0A5J5EIU6_9PEZI</name>
<dbReference type="AlphaFoldDB" id="A0A5J5EIU6"/>